<feature type="non-terminal residue" evidence="2">
    <location>
        <position position="68"/>
    </location>
</feature>
<feature type="region of interest" description="Disordered" evidence="1">
    <location>
        <begin position="1"/>
        <end position="41"/>
    </location>
</feature>
<dbReference type="Proteomes" id="UP000824469">
    <property type="component" value="Unassembled WGS sequence"/>
</dbReference>
<evidence type="ECO:0000313" key="2">
    <source>
        <dbReference type="EMBL" id="KAH9290740.1"/>
    </source>
</evidence>
<reference evidence="2 3" key="1">
    <citation type="journal article" date="2021" name="Nat. Plants">
        <title>The Taxus genome provides insights into paclitaxel biosynthesis.</title>
        <authorList>
            <person name="Xiong X."/>
            <person name="Gou J."/>
            <person name="Liao Q."/>
            <person name="Li Y."/>
            <person name="Zhou Q."/>
            <person name="Bi G."/>
            <person name="Li C."/>
            <person name="Du R."/>
            <person name="Wang X."/>
            <person name="Sun T."/>
            <person name="Guo L."/>
            <person name="Liang H."/>
            <person name="Lu P."/>
            <person name="Wu Y."/>
            <person name="Zhang Z."/>
            <person name="Ro D.K."/>
            <person name="Shang Y."/>
            <person name="Huang S."/>
            <person name="Yan J."/>
        </authorList>
    </citation>
    <scope>NUCLEOTIDE SEQUENCE [LARGE SCALE GENOMIC DNA]</scope>
    <source>
        <strain evidence="2">Ta-2019</strain>
    </source>
</reference>
<gene>
    <name evidence="2" type="ORF">KI387_034857</name>
</gene>
<evidence type="ECO:0000256" key="1">
    <source>
        <dbReference type="SAM" id="MobiDB-lite"/>
    </source>
</evidence>
<dbReference type="EMBL" id="JAHRHJ020003813">
    <property type="protein sequence ID" value="KAH9290740.1"/>
    <property type="molecule type" value="Genomic_DNA"/>
</dbReference>
<protein>
    <submittedName>
        <fullName evidence="2">Uncharacterized protein</fullName>
    </submittedName>
</protein>
<organism evidence="2 3">
    <name type="scientific">Taxus chinensis</name>
    <name type="common">Chinese yew</name>
    <name type="synonym">Taxus wallichiana var. chinensis</name>
    <dbReference type="NCBI Taxonomy" id="29808"/>
    <lineage>
        <taxon>Eukaryota</taxon>
        <taxon>Viridiplantae</taxon>
        <taxon>Streptophyta</taxon>
        <taxon>Embryophyta</taxon>
        <taxon>Tracheophyta</taxon>
        <taxon>Spermatophyta</taxon>
        <taxon>Pinopsida</taxon>
        <taxon>Pinidae</taxon>
        <taxon>Conifers II</taxon>
        <taxon>Cupressales</taxon>
        <taxon>Taxaceae</taxon>
        <taxon>Taxus</taxon>
    </lineage>
</organism>
<comment type="caution">
    <text evidence="2">The sequence shown here is derived from an EMBL/GenBank/DDBJ whole genome shotgun (WGS) entry which is preliminary data.</text>
</comment>
<feature type="non-terminal residue" evidence="2">
    <location>
        <position position="1"/>
    </location>
</feature>
<proteinExistence type="predicted"/>
<accession>A0AA38F6G0</accession>
<feature type="compositionally biased region" description="Basic and acidic residues" evidence="1">
    <location>
        <begin position="26"/>
        <end position="39"/>
    </location>
</feature>
<name>A0AA38F6G0_TAXCH</name>
<sequence>TFDEEGIQAEEYTDSEMSGTSDEEDVNHISEGDSIENKAGEWSADQLDVIASLFRGSTPKKSRSQMKE</sequence>
<feature type="compositionally biased region" description="Acidic residues" evidence="1">
    <location>
        <begin position="1"/>
        <end position="14"/>
    </location>
</feature>
<dbReference type="AlphaFoldDB" id="A0AA38F6G0"/>
<keyword evidence="3" id="KW-1185">Reference proteome</keyword>
<evidence type="ECO:0000313" key="3">
    <source>
        <dbReference type="Proteomes" id="UP000824469"/>
    </source>
</evidence>